<dbReference type="GO" id="GO:0009279">
    <property type="term" value="C:cell outer membrane"/>
    <property type="evidence" value="ECO:0007669"/>
    <property type="project" value="UniProtKB-SubCell"/>
</dbReference>
<dbReference type="Pfam" id="PF08479">
    <property type="entry name" value="POTRA_2"/>
    <property type="match status" value="1"/>
</dbReference>
<evidence type="ECO:0000313" key="11">
    <source>
        <dbReference type="EMBL" id="GFM38068.1"/>
    </source>
</evidence>
<evidence type="ECO:0000256" key="6">
    <source>
        <dbReference type="ARBA" id="ARBA00022927"/>
    </source>
</evidence>
<feature type="compositionally biased region" description="Basic and acidic residues" evidence="9">
    <location>
        <begin position="28"/>
        <end position="46"/>
    </location>
</feature>
<keyword evidence="6" id="KW-0653">Protein transport</keyword>
<dbReference type="InterPro" id="IPR027282">
    <property type="entry name" value="TPS"/>
</dbReference>
<dbReference type="InterPro" id="IPR005565">
    <property type="entry name" value="Hemolysn_activator_HlyB_C"/>
</dbReference>
<dbReference type="Pfam" id="PF17287">
    <property type="entry name" value="POTRA_3"/>
    <property type="match status" value="1"/>
</dbReference>
<dbReference type="InterPro" id="IPR035251">
    <property type="entry name" value="ShlB_POTRA"/>
</dbReference>
<dbReference type="PROSITE" id="PS51779">
    <property type="entry name" value="POTRA"/>
    <property type="match status" value="1"/>
</dbReference>
<dbReference type="EMBL" id="BLVP01000033">
    <property type="protein sequence ID" value="GFM38068.1"/>
    <property type="molecule type" value="Genomic_DNA"/>
</dbReference>
<evidence type="ECO:0000256" key="1">
    <source>
        <dbReference type="ARBA" id="ARBA00004442"/>
    </source>
</evidence>
<evidence type="ECO:0000256" key="9">
    <source>
        <dbReference type="SAM" id="MobiDB-lite"/>
    </source>
</evidence>
<evidence type="ECO:0000256" key="4">
    <source>
        <dbReference type="ARBA" id="ARBA00022452"/>
    </source>
</evidence>
<dbReference type="Gene3D" id="3.10.20.310">
    <property type="entry name" value="membrane protein fhac"/>
    <property type="match status" value="1"/>
</dbReference>
<dbReference type="PANTHER" id="PTHR34597:SF3">
    <property type="entry name" value="OUTER MEMBRANE TRANSPORTER CDIB"/>
    <property type="match status" value="1"/>
</dbReference>
<dbReference type="InterPro" id="IPR013686">
    <property type="entry name" value="Polypept-transport_assoc_ShlB"/>
</dbReference>
<evidence type="ECO:0000256" key="5">
    <source>
        <dbReference type="ARBA" id="ARBA00022692"/>
    </source>
</evidence>
<dbReference type="GO" id="GO:0008320">
    <property type="term" value="F:protein transmembrane transporter activity"/>
    <property type="evidence" value="ECO:0007669"/>
    <property type="project" value="TreeGrafter"/>
</dbReference>
<dbReference type="InterPro" id="IPR034746">
    <property type="entry name" value="POTRA"/>
</dbReference>
<feature type="domain" description="POTRA" evidence="10">
    <location>
        <begin position="68"/>
        <end position="143"/>
    </location>
</feature>
<organism evidence="11 12">
    <name type="scientific">Desulfovibrio psychrotolerans</name>
    <dbReference type="NCBI Taxonomy" id="415242"/>
    <lineage>
        <taxon>Bacteria</taxon>
        <taxon>Pseudomonadati</taxon>
        <taxon>Thermodesulfobacteriota</taxon>
        <taxon>Desulfovibrionia</taxon>
        <taxon>Desulfovibrionales</taxon>
        <taxon>Desulfovibrionaceae</taxon>
        <taxon>Desulfovibrio</taxon>
    </lineage>
</organism>
<name>A0A7J0BWJ3_9BACT</name>
<evidence type="ECO:0000259" key="10">
    <source>
        <dbReference type="PROSITE" id="PS51779"/>
    </source>
</evidence>
<accession>A0A7J0BWJ3</accession>
<keyword evidence="5" id="KW-0812">Transmembrane</keyword>
<evidence type="ECO:0000256" key="8">
    <source>
        <dbReference type="ARBA" id="ARBA00023237"/>
    </source>
</evidence>
<keyword evidence="4" id="KW-1134">Transmembrane beta strand</keyword>
<proteinExistence type="inferred from homology"/>
<comment type="subcellular location">
    <subcellularLocation>
        <location evidence="1">Cell outer membrane</location>
    </subcellularLocation>
</comment>
<dbReference type="PIRSF" id="PIRSF029745">
    <property type="entry name" value="FhaC"/>
    <property type="match status" value="1"/>
</dbReference>
<dbReference type="Pfam" id="PF03865">
    <property type="entry name" value="ShlB"/>
    <property type="match status" value="1"/>
</dbReference>
<keyword evidence="8" id="KW-0998">Cell outer membrane</keyword>
<evidence type="ECO:0000256" key="3">
    <source>
        <dbReference type="ARBA" id="ARBA00022448"/>
    </source>
</evidence>
<evidence type="ECO:0000256" key="7">
    <source>
        <dbReference type="ARBA" id="ARBA00023136"/>
    </source>
</evidence>
<dbReference type="GO" id="GO:0046819">
    <property type="term" value="P:protein secretion by the type V secretion system"/>
    <property type="evidence" value="ECO:0007669"/>
    <property type="project" value="TreeGrafter"/>
</dbReference>
<comment type="similarity">
    <text evidence="2">Belongs to the TPS (TC 1.B.20) family.</text>
</comment>
<dbReference type="AlphaFoldDB" id="A0A7J0BWJ3"/>
<keyword evidence="3" id="KW-0813">Transport</keyword>
<dbReference type="Gene3D" id="2.40.160.50">
    <property type="entry name" value="membrane protein fhac: a member of the omp85/tpsb transporter family"/>
    <property type="match status" value="1"/>
</dbReference>
<evidence type="ECO:0000256" key="2">
    <source>
        <dbReference type="ARBA" id="ARBA00009055"/>
    </source>
</evidence>
<feature type="region of interest" description="Disordered" evidence="9">
    <location>
        <begin position="28"/>
        <end position="56"/>
    </location>
</feature>
<dbReference type="InterPro" id="IPR051544">
    <property type="entry name" value="TPS_OM_transporter"/>
</dbReference>
<dbReference type="PANTHER" id="PTHR34597">
    <property type="entry name" value="SLR1661 PROTEIN"/>
    <property type="match status" value="1"/>
</dbReference>
<dbReference type="GO" id="GO:0098046">
    <property type="term" value="C:type V protein secretion system complex"/>
    <property type="evidence" value="ECO:0007669"/>
    <property type="project" value="TreeGrafter"/>
</dbReference>
<gene>
    <name evidence="11" type="ORF">DSM19430T_27520</name>
</gene>
<reference evidence="11 12" key="1">
    <citation type="submission" date="2020-05" db="EMBL/GenBank/DDBJ databases">
        <title>Draft genome sequence of Desulfovibrio psychrotolerans JS1T.</title>
        <authorList>
            <person name="Ueno A."/>
            <person name="Tamazawa S."/>
            <person name="Tamamura S."/>
            <person name="Murakami T."/>
            <person name="Kiyama T."/>
            <person name="Inomata H."/>
            <person name="Amano Y."/>
            <person name="Miyakawa K."/>
            <person name="Tamaki H."/>
            <person name="Naganuma T."/>
            <person name="Kaneko K."/>
        </authorList>
    </citation>
    <scope>NUCLEOTIDE SEQUENCE [LARGE SCALE GENOMIC DNA]</scope>
    <source>
        <strain evidence="11 12">JS1</strain>
    </source>
</reference>
<sequence>MFVYFPATVLADPAQEILRQQNQIIQQEEQRRQHRESEIRQRRENPPEPLQLPEPAPAPVTGEAAVCFGVQSIVLEGVTLLSAAEQDALLAPYREQCLSLDDMHALVRDITNAYVDKGYVAARAFLPEQDLSGGVLHIAVVEGFVEGLILNDGSGLQQNQLRTAFPGLAGYPLNLRDLEQGLDQMNRLPSNDARMRLEPGAAPGGSVVHIENAPKKRWRVGSGLANNGQDTTGRDLYTLSFEKDNLIGLNDQFSFHHSADARAIGGTSPRSSSVSGYMSVPYGYWTVYGSLSSYTYATTLQGLTGQYTSSGETVTTSLGVDRVVHRDAASKTIAGVSLTKREVANFIDEVKLKLSSYDLATATLRLQHSRRVGQSVLSLGAEYHHGMATLGAERNPYHLSGIPDTEYDRYVATASASVPLTPIAQSLALRSSLYAQYSPSTLYGAEQISVGGLYTVRGFHDESVSANMGGYMRNELGWGAAVPEYMGLNKAFSAVQPYLFYDAGYVPPLTDRERDRGMLQGTGIGVRLQGDIASIELMTGKPVGRPASIRRDPWTTYASIKFTF</sequence>
<dbReference type="Proteomes" id="UP000503820">
    <property type="component" value="Unassembled WGS sequence"/>
</dbReference>
<protein>
    <submittedName>
        <fullName evidence="11">Hemolysin activator protein, HlyB family</fullName>
    </submittedName>
</protein>
<keyword evidence="7" id="KW-0472">Membrane</keyword>
<keyword evidence="12" id="KW-1185">Reference proteome</keyword>
<feature type="compositionally biased region" description="Pro residues" evidence="9">
    <location>
        <begin position="47"/>
        <end position="56"/>
    </location>
</feature>
<evidence type="ECO:0000313" key="12">
    <source>
        <dbReference type="Proteomes" id="UP000503820"/>
    </source>
</evidence>
<comment type="caution">
    <text evidence="11">The sequence shown here is derived from an EMBL/GenBank/DDBJ whole genome shotgun (WGS) entry which is preliminary data.</text>
</comment>